<evidence type="ECO:0000256" key="8">
    <source>
        <dbReference type="ARBA" id="ARBA00029835"/>
    </source>
</evidence>
<protein>
    <recommendedName>
        <fullName evidence="3">gluconokinase</fullName>
        <ecNumber evidence="3">2.7.1.12</ecNumber>
    </recommendedName>
    <alternativeName>
        <fullName evidence="8">Gluconate kinase</fullName>
    </alternativeName>
</protein>
<evidence type="ECO:0000256" key="10">
    <source>
        <dbReference type="SAM" id="MobiDB-lite"/>
    </source>
</evidence>
<dbReference type="Proteomes" id="UP000613580">
    <property type="component" value="Unassembled WGS sequence"/>
</dbReference>
<evidence type="ECO:0000313" key="12">
    <source>
        <dbReference type="Proteomes" id="UP000613580"/>
    </source>
</evidence>
<dbReference type="GO" id="GO:0046316">
    <property type="term" value="F:gluconokinase activity"/>
    <property type="evidence" value="ECO:0007669"/>
    <property type="project" value="UniProtKB-EC"/>
</dbReference>
<dbReference type="InterPro" id="IPR006001">
    <property type="entry name" value="Therm_gnt_kin"/>
</dbReference>
<reference evidence="11" key="1">
    <citation type="submission" date="2020-05" db="EMBL/GenBank/DDBJ databases">
        <title>Mycena genomes resolve the evolution of fungal bioluminescence.</title>
        <authorList>
            <person name="Tsai I.J."/>
        </authorList>
    </citation>
    <scope>NUCLEOTIDE SEQUENCE</scope>
    <source>
        <strain evidence="11">110903Hualien_Pintung</strain>
    </source>
</reference>
<keyword evidence="7" id="KW-0067">ATP-binding</keyword>
<dbReference type="Gene3D" id="3.40.50.300">
    <property type="entry name" value="P-loop containing nucleotide triphosphate hydrolases"/>
    <property type="match status" value="1"/>
</dbReference>
<keyword evidence="12" id="KW-1185">Reference proteome</keyword>
<dbReference type="EC" id="2.7.1.12" evidence="3"/>
<feature type="region of interest" description="Disordered" evidence="10">
    <location>
        <begin position="1"/>
        <end position="22"/>
    </location>
</feature>
<dbReference type="GO" id="GO:0005737">
    <property type="term" value="C:cytoplasm"/>
    <property type="evidence" value="ECO:0007669"/>
    <property type="project" value="TreeGrafter"/>
</dbReference>
<dbReference type="InterPro" id="IPR031322">
    <property type="entry name" value="Shikimate/glucono_kinase"/>
</dbReference>
<comment type="pathway">
    <text evidence="1">Carbohydrate acid metabolism; D-gluconate degradation.</text>
</comment>
<accession>A0A8H6SZW9</accession>
<evidence type="ECO:0000256" key="1">
    <source>
        <dbReference type="ARBA" id="ARBA00004875"/>
    </source>
</evidence>
<dbReference type="EMBL" id="JACAZE010000008">
    <property type="protein sequence ID" value="KAF7308389.1"/>
    <property type="molecule type" value="Genomic_DNA"/>
</dbReference>
<evidence type="ECO:0000256" key="2">
    <source>
        <dbReference type="ARBA" id="ARBA00008420"/>
    </source>
</evidence>
<evidence type="ECO:0000313" key="11">
    <source>
        <dbReference type="EMBL" id="KAF7308389.1"/>
    </source>
</evidence>
<dbReference type="UniPathway" id="UPA00792"/>
<dbReference type="InterPro" id="IPR027417">
    <property type="entry name" value="P-loop_NTPase"/>
</dbReference>
<dbReference type="GO" id="GO:0005524">
    <property type="term" value="F:ATP binding"/>
    <property type="evidence" value="ECO:0007669"/>
    <property type="project" value="UniProtKB-KW"/>
</dbReference>
<evidence type="ECO:0000256" key="7">
    <source>
        <dbReference type="ARBA" id="ARBA00022840"/>
    </source>
</evidence>
<dbReference type="AlphaFoldDB" id="A0A8H6SZW9"/>
<comment type="caution">
    <text evidence="11">The sequence shown here is derived from an EMBL/GenBank/DDBJ whole genome shotgun (WGS) entry which is preliminary data.</text>
</comment>
<evidence type="ECO:0000256" key="6">
    <source>
        <dbReference type="ARBA" id="ARBA00022777"/>
    </source>
</evidence>
<dbReference type="PANTHER" id="PTHR43442">
    <property type="entry name" value="GLUCONOKINASE-RELATED"/>
    <property type="match status" value="1"/>
</dbReference>
<evidence type="ECO:0000256" key="9">
    <source>
        <dbReference type="ARBA" id="ARBA00048090"/>
    </source>
</evidence>
<comment type="similarity">
    <text evidence="2">Belongs to the gluconokinase GntK/GntV family.</text>
</comment>
<dbReference type="SUPFAM" id="SSF52540">
    <property type="entry name" value="P-loop containing nucleoside triphosphate hydrolases"/>
    <property type="match status" value="1"/>
</dbReference>
<gene>
    <name evidence="11" type="ORF">HMN09_00687500</name>
</gene>
<dbReference type="CDD" id="cd02021">
    <property type="entry name" value="GntK"/>
    <property type="match status" value="1"/>
</dbReference>
<organism evidence="11 12">
    <name type="scientific">Mycena chlorophos</name>
    <name type="common">Agaric fungus</name>
    <name type="synonym">Agaricus chlorophos</name>
    <dbReference type="NCBI Taxonomy" id="658473"/>
    <lineage>
        <taxon>Eukaryota</taxon>
        <taxon>Fungi</taxon>
        <taxon>Dikarya</taxon>
        <taxon>Basidiomycota</taxon>
        <taxon>Agaricomycotina</taxon>
        <taxon>Agaricomycetes</taxon>
        <taxon>Agaricomycetidae</taxon>
        <taxon>Agaricales</taxon>
        <taxon>Marasmiineae</taxon>
        <taxon>Mycenaceae</taxon>
        <taxon>Mycena</taxon>
    </lineage>
</organism>
<evidence type="ECO:0000256" key="3">
    <source>
        <dbReference type="ARBA" id="ARBA00012054"/>
    </source>
</evidence>
<evidence type="ECO:0000256" key="4">
    <source>
        <dbReference type="ARBA" id="ARBA00022679"/>
    </source>
</evidence>
<keyword evidence="6" id="KW-0418">Kinase</keyword>
<dbReference type="OrthoDB" id="275177at2759"/>
<name>A0A8H6SZW9_MYCCL</name>
<proteinExistence type="inferred from homology"/>
<evidence type="ECO:0000256" key="5">
    <source>
        <dbReference type="ARBA" id="ARBA00022741"/>
    </source>
</evidence>
<dbReference type="GO" id="GO:0005975">
    <property type="term" value="P:carbohydrate metabolic process"/>
    <property type="evidence" value="ECO:0007669"/>
    <property type="project" value="InterPro"/>
</dbReference>
<keyword evidence="5" id="KW-0547">Nucleotide-binding</keyword>
<dbReference type="Pfam" id="PF01202">
    <property type="entry name" value="SKI"/>
    <property type="match status" value="1"/>
</dbReference>
<comment type="catalytic activity">
    <reaction evidence="9">
        <text>D-gluconate + ATP = 6-phospho-D-gluconate + ADP + H(+)</text>
        <dbReference type="Rhea" id="RHEA:19433"/>
        <dbReference type="ChEBI" id="CHEBI:15378"/>
        <dbReference type="ChEBI" id="CHEBI:18391"/>
        <dbReference type="ChEBI" id="CHEBI:30616"/>
        <dbReference type="ChEBI" id="CHEBI:58759"/>
        <dbReference type="ChEBI" id="CHEBI:456216"/>
        <dbReference type="EC" id="2.7.1.12"/>
    </reaction>
</comment>
<dbReference type="PANTHER" id="PTHR43442:SF3">
    <property type="entry name" value="GLUCONOKINASE-RELATED"/>
    <property type="match status" value="1"/>
</dbReference>
<keyword evidence="4" id="KW-0808">Transferase</keyword>
<sequence>MGPQTPTVPSERDTDTDIDVDDANIDRTNSEAIFNEPAFIVVMVRLPQTIRSLAINNASPTQGVSGTGKSTLGTSLASALGLPYIDGDDLHPQSNVDKMARGEPLSDADRAPWLRRIRRTAEEITGTGTAAGAALNASTSELGSMTQEDGKNKNTGGKNGVVVACSALRKVYRDVLRGKPAIATGTETRTEPAPSTNGNGHPTNALRTYFIFIDGARDVLLQRMEHRSGHFMKANMLDSQLALLEHPEGEEGVFVVSVNDTTAEQVEQAVAWLKTL</sequence>